<protein>
    <submittedName>
        <fullName evidence="1">Uncharacterized protein</fullName>
    </submittedName>
</protein>
<dbReference type="EMBL" id="OX458333">
    <property type="protein sequence ID" value="CAI8902783.1"/>
    <property type="molecule type" value="Genomic_DNA"/>
</dbReference>
<accession>A0ABM9I5C4</accession>
<evidence type="ECO:0000313" key="1">
    <source>
        <dbReference type="EMBL" id="CAI8902783.1"/>
    </source>
</evidence>
<sequence length="94" mass="10223">MIEDVAMQYVVADLALVAGAHHHGVGATLGSAAGGDQALDPQRVLPDSLQARILRVHCAARVIDRPRQTHVLAVRVEDFDDLERVHMDMEGMTD</sequence>
<evidence type="ECO:0000313" key="2">
    <source>
        <dbReference type="Proteomes" id="UP001162030"/>
    </source>
</evidence>
<gene>
    <name evidence="1" type="ORF">MSZNOR_3476</name>
</gene>
<name>A0ABM9I5C4_9GAMM</name>
<dbReference type="Proteomes" id="UP001162030">
    <property type="component" value="Chromosome"/>
</dbReference>
<reference evidence="1 2" key="1">
    <citation type="submission" date="2023-03" db="EMBL/GenBank/DDBJ databases">
        <authorList>
            <person name="Pearce D."/>
        </authorList>
    </citation>
    <scope>NUCLEOTIDE SEQUENCE [LARGE SCALE GENOMIC DNA]</scope>
    <source>
        <strain evidence="1">Msz</strain>
    </source>
</reference>
<proteinExistence type="predicted"/>
<organism evidence="1 2">
    <name type="scientific">Methylocaldum szegediense</name>
    <dbReference type="NCBI Taxonomy" id="73780"/>
    <lineage>
        <taxon>Bacteria</taxon>
        <taxon>Pseudomonadati</taxon>
        <taxon>Pseudomonadota</taxon>
        <taxon>Gammaproteobacteria</taxon>
        <taxon>Methylococcales</taxon>
        <taxon>Methylococcaceae</taxon>
        <taxon>Methylocaldum</taxon>
    </lineage>
</organism>
<keyword evidence="2" id="KW-1185">Reference proteome</keyword>